<accession>E6K236</accession>
<keyword evidence="1" id="KW-1133">Transmembrane helix</keyword>
<keyword evidence="1" id="KW-0812">Transmembrane</keyword>
<name>E6K236_PARDN</name>
<keyword evidence="3" id="KW-1185">Reference proteome</keyword>
<dbReference type="AlphaFoldDB" id="E6K236"/>
<dbReference type="PATRIC" id="fig|864564.6.peg.193"/>
<feature type="transmembrane region" description="Helical" evidence="1">
    <location>
        <begin position="33"/>
        <end position="52"/>
    </location>
</feature>
<proteinExistence type="predicted"/>
<dbReference type="HOGENOM" id="CLU_2937432_0_0_11"/>
<gene>
    <name evidence="2" type="ORF">HMPREF0620_1509</name>
</gene>
<sequence>MTLTVSAAIGAVSGAFFFRKSILQIKDGEKNNSIVTVGIILVNPGMGVALLVKEKYETHP</sequence>
<comment type="caution">
    <text evidence="2">The sequence shown here is derived from an EMBL/GenBank/DDBJ whole genome shotgun (WGS) entry which is preliminary data.</text>
</comment>
<dbReference type="EMBL" id="AEON01000002">
    <property type="protein sequence ID" value="EFT82824.1"/>
    <property type="molecule type" value="Genomic_DNA"/>
</dbReference>
<protein>
    <submittedName>
        <fullName evidence="2">Uncharacterized protein</fullName>
    </submittedName>
</protein>
<dbReference type="KEGG" id="pdo:PSDT_0172"/>
<organism evidence="2 3">
    <name type="scientific">Parascardovia denticolens DSM 10105 = JCM 12538</name>
    <dbReference type="NCBI Taxonomy" id="864564"/>
    <lineage>
        <taxon>Bacteria</taxon>
        <taxon>Bacillati</taxon>
        <taxon>Actinomycetota</taxon>
        <taxon>Actinomycetes</taxon>
        <taxon>Bifidobacteriales</taxon>
        <taxon>Bifidobacteriaceae</taxon>
        <taxon>Parascardovia</taxon>
    </lineage>
</organism>
<reference evidence="2 3" key="1">
    <citation type="submission" date="2010-12" db="EMBL/GenBank/DDBJ databases">
        <authorList>
            <person name="Muzny D."/>
            <person name="Qin X."/>
            <person name="Buhay C."/>
            <person name="Dugan-Rocha S."/>
            <person name="Ding Y."/>
            <person name="Chen G."/>
            <person name="Hawes A."/>
            <person name="Holder M."/>
            <person name="Jhangiani S."/>
            <person name="Johnson A."/>
            <person name="Khan Z."/>
            <person name="Li Z."/>
            <person name="Liu W."/>
            <person name="Liu X."/>
            <person name="Perez L."/>
            <person name="Shen H."/>
            <person name="Wang Q."/>
            <person name="Watt J."/>
            <person name="Xi L."/>
            <person name="Xin Y."/>
            <person name="Zhou J."/>
            <person name="Deng J."/>
            <person name="Jiang H."/>
            <person name="Liu Y."/>
            <person name="Qu J."/>
            <person name="Song X.-Z."/>
            <person name="Zhang L."/>
            <person name="Villasana D."/>
            <person name="Johnson A."/>
            <person name="Liu J."/>
            <person name="Liyanage D."/>
            <person name="Lorensuhewa L."/>
            <person name="Robinson T."/>
            <person name="Song A."/>
            <person name="Song B.-B."/>
            <person name="Dinh H."/>
            <person name="Thornton R."/>
            <person name="Coyle M."/>
            <person name="Francisco L."/>
            <person name="Jackson L."/>
            <person name="Javaid M."/>
            <person name="Korchina V."/>
            <person name="Kovar C."/>
            <person name="Mata R."/>
            <person name="Mathew T."/>
            <person name="Ngo R."/>
            <person name="Nguyen L."/>
            <person name="Nguyen N."/>
            <person name="Okwuonu G."/>
            <person name="Ongeri F."/>
            <person name="Pham C."/>
            <person name="Simmons D."/>
            <person name="Wilczek-Boney K."/>
            <person name="Hale W."/>
            <person name="Jakkamsetti A."/>
            <person name="Pham P."/>
            <person name="Ruth R."/>
            <person name="San Lucas F."/>
            <person name="Warren J."/>
            <person name="Zhang J."/>
            <person name="Zhao Z."/>
            <person name="Zhou C."/>
            <person name="Zhu D."/>
            <person name="Lee S."/>
            <person name="Bess C."/>
            <person name="Blankenburg K."/>
            <person name="Forbes L."/>
            <person name="Fu Q."/>
            <person name="Gubbala S."/>
            <person name="Hirani K."/>
            <person name="Jayaseelan J.C."/>
            <person name="Lara F."/>
            <person name="Munidasa M."/>
            <person name="Palculict T."/>
            <person name="Patil S."/>
            <person name="Pu L.-L."/>
            <person name="Saada N."/>
            <person name="Tang L."/>
            <person name="Weissenberger G."/>
            <person name="Zhu Y."/>
            <person name="Hemphill L."/>
            <person name="Shang Y."/>
            <person name="Youmans B."/>
            <person name="Ayvaz T."/>
            <person name="Ross M."/>
            <person name="Santibanez J."/>
            <person name="Aqrawi P."/>
            <person name="Gross S."/>
            <person name="Joshi V."/>
            <person name="Fowler G."/>
            <person name="Nazareth L."/>
            <person name="Reid J."/>
            <person name="Worley K."/>
            <person name="Petrosino J."/>
            <person name="Highlander S."/>
            <person name="Gibbs R."/>
        </authorList>
    </citation>
    <scope>NUCLEOTIDE SEQUENCE [LARGE SCALE GENOMIC DNA]</scope>
    <source>
        <strain evidence="2 3">DSM 10105</strain>
    </source>
</reference>
<keyword evidence="1" id="KW-0472">Membrane</keyword>
<evidence type="ECO:0000313" key="2">
    <source>
        <dbReference type="EMBL" id="EFT82824.1"/>
    </source>
</evidence>
<evidence type="ECO:0000256" key="1">
    <source>
        <dbReference type="SAM" id="Phobius"/>
    </source>
</evidence>
<evidence type="ECO:0000313" key="3">
    <source>
        <dbReference type="Proteomes" id="UP000004946"/>
    </source>
</evidence>
<dbReference type="Proteomes" id="UP000004946">
    <property type="component" value="Chromosome"/>
</dbReference>